<name>A0A6J4NE18_9ACTN</name>
<feature type="region of interest" description="Disordered" evidence="1">
    <location>
        <begin position="41"/>
        <end position="85"/>
    </location>
</feature>
<evidence type="ECO:0000256" key="1">
    <source>
        <dbReference type="SAM" id="MobiDB-lite"/>
    </source>
</evidence>
<protein>
    <submittedName>
        <fullName evidence="2">Uncharacterized protein</fullName>
    </submittedName>
</protein>
<proteinExistence type="predicted"/>
<reference evidence="2" key="1">
    <citation type="submission" date="2020-02" db="EMBL/GenBank/DDBJ databases">
        <authorList>
            <person name="Meier V. D."/>
        </authorList>
    </citation>
    <scope>NUCLEOTIDE SEQUENCE</scope>
    <source>
        <strain evidence="2">AVDCRST_MAG03</strain>
    </source>
</reference>
<sequence length="145" mass="15138">MWTLLDTSKARGAARNPKKPIAGTWIFESVVPTARPTHTKADQVTFLTRSATSDVSPNTSPNPAASRSNNASIARPSATASHATRNSVTPAFWGAVLAPDVTSSPAEEPCVLVGVIGACPSSRAWRTCRLPYTGQGPQGNPTSPV</sequence>
<dbReference type="AlphaFoldDB" id="A0A6J4NE18"/>
<evidence type="ECO:0000313" key="2">
    <source>
        <dbReference type="EMBL" id="CAA9385300.1"/>
    </source>
</evidence>
<organism evidence="2">
    <name type="scientific">uncultured Rubrobacteraceae bacterium</name>
    <dbReference type="NCBI Taxonomy" id="349277"/>
    <lineage>
        <taxon>Bacteria</taxon>
        <taxon>Bacillati</taxon>
        <taxon>Actinomycetota</taxon>
        <taxon>Rubrobacteria</taxon>
        <taxon>Rubrobacterales</taxon>
        <taxon>Rubrobacteraceae</taxon>
        <taxon>environmental samples</taxon>
    </lineage>
</organism>
<feature type="compositionally biased region" description="Polar residues" evidence="1">
    <location>
        <begin position="45"/>
        <end position="55"/>
    </location>
</feature>
<feature type="compositionally biased region" description="Low complexity" evidence="1">
    <location>
        <begin position="56"/>
        <end position="78"/>
    </location>
</feature>
<gene>
    <name evidence="2" type="ORF">AVDCRST_MAG03-223</name>
</gene>
<accession>A0A6J4NE18</accession>
<dbReference type="EMBL" id="CADCUT010000010">
    <property type="protein sequence ID" value="CAA9385300.1"/>
    <property type="molecule type" value="Genomic_DNA"/>
</dbReference>